<dbReference type="GO" id="GO:0005524">
    <property type="term" value="F:ATP binding"/>
    <property type="evidence" value="ECO:0007669"/>
    <property type="project" value="InterPro"/>
</dbReference>
<evidence type="ECO:0000256" key="2">
    <source>
        <dbReference type="ARBA" id="ARBA00022692"/>
    </source>
</evidence>
<organism evidence="10 11">
    <name type="scientific">Corynebacterium falsenii</name>
    <dbReference type="NCBI Taxonomy" id="108486"/>
    <lineage>
        <taxon>Bacteria</taxon>
        <taxon>Bacillati</taxon>
        <taxon>Actinomycetota</taxon>
        <taxon>Actinomycetes</taxon>
        <taxon>Mycobacteriales</taxon>
        <taxon>Corynebacteriaceae</taxon>
        <taxon>Corynebacterium</taxon>
    </lineage>
</organism>
<gene>
    <name evidence="10" type="ORF">D3M95_10570</name>
</gene>
<evidence type="ECO:0000256" key="4">
    <source>
        <dbReference type="ARBA" id="ARBA00022967"/>
    </source>
</evidence>
<name>A0A418Q4S0_9CORY</name>
<dbReference type="PANTHER" id="PTHR43520:SF8">
    <property type="entry name" value="P-TYPE CU(+) TRANSPORTER"/>
    <property type="match status" value="1"/>
</dbReference>
<dbReference type="InterPro" id="IPR036412">
    <property type="entry name" value="HAD-like_sf"/>
</dbReference>
<dbReference type="InterPro" id="IPR023298">
    <property type="entry name" value="ATPase_P-typ_TM_dom_sf"/>
</dbReference>
<dbReference type="InterPro" id="IPR008250">
    <property type="entry name" value="ATPase_P-typ_transduc_dom_A_sf"/>
</dbReference>
<keyword evidence="11" id="KW-1185">Reference proteome</keyword>
<keyword evidence="4" id="KW-1278">Translocase</keyword>
<dbReference type="OrthoDB" id="4423159at2"/>
<dbReference type="SUPFAM" id="SSF81653">
    <property type="entry name" value="Calcium ATPase, transduction domain A"/>
    <property type="match status" value="1"/>
</dbReference>
<evidence type="ECO:0000256" key="7">
    <source>
        <dbReference type="SAM" id="MobiDB-lite"/>
    </source>
</evidence>
<dbReference type="GO" id="GO:0043682">
    <property type="term" value="F:P-type divalent copper transporter activity"/>
    <property type="evidence" value="ECO:0007669"/>
    <property type="project" value="TreeGrafter"/>
</dbReference>
<evidence type="ECO:0000313" key="10">
    <source>
        <dbReference type="EMBL" id="RIX33392.1"/>
    </source>
</evidence>
<dbReference type="InterPro" id="IPR001757">
    <property type="entry name" value="P_typ_ATPase"/>
</dbReference>
<feature type="compositionally biased region" description="Polar residues" evidence="7">
    <location>
        <begin position="926"/>
        <end position="940"/>
    </location>
</feature>
<feature type="transmembrane region" description="Helical" evidence="8">
    <location>
        <begin position="811"/>
        <end position="837"/>
    </location>
</feature>
<dbReference type="RefSeq" id="WP_119665305.1">
    <property type="nucleotide sequence ID" value="NZ_QXJK01000016.1"/>
</dbReference>
<dbReference type="GO" id="GO:0005507">
    <property type="term" value="F:copper ion binding"/>
    <property type="evidence" value="ECO:0007669"/>
    <property type="project" value="TreeGrafter"/>
</dbReference>
<keyword evidence="5 8" id="KW-1133">Transmembrane helix</keyword>
<dbReference type="InterPro" id="IPR036163">
    <property type="entry name" value="HMA_dom_sf"/>
</dbReference>
<keyword evidence="2 8" id="KW-0812">Transmembrane</keyword>
<dbReference type="PANTHER" id="PTHR43520">
    <property type="entry name" value="ATP7, ISOFORM B"/>
    <property type="match status" value="1"/>
</dbReference>
<dbReference type="InterPro" id="IPR023214">
    <property type="entry name" value="HAD_sf"/>
</dbReference>
<reference evidence="10 11" key="1">
    <citation type="submission" date="2018-09" db="EMBL/GenBank/DDBJ databases">
        <title>Optimization and identification of Corynebacterium falsenii FN1-14 from fish paste.</title>
        <authorList>
            <person name="Daroonpunt R."/>
            <person name="Tanasupawat S."/>
        </authorList>
    </citation>
    <scope>NUCLEOTIDE SEQUENCE [LARGE SCALE GENOMIC DNA]</scope>
    <source>
        <strain evidence="10 11">FN1-14</strain>
    </source>
</reference>
<feature type="transmembrane region" description="Helical" evidence="8">
    <location>
        <begin position="211"/>
        <end position="231"/>
    </location>
</feature>
<feature type="transmembrane region" description="Helical" evidence="8">
    <location>
        <begin position="295"/>
        <end position="314"/>
    </location>
</feature>
<dbReference type="AlphaFoldDB" id="A0A418Q4S0"/>
<comment type="subcellular location">
    <subcellularLocation>
        <location evidence="1">Cell membrane</location>
        <topology evidence="1">Multi-pass membrane protein</topology>
    </subcellularLocation>
</comment>
<dbReference type="Proteomes" id="UP000285278">
    <property type="component" value="Unassembled WGS sequence"/>
</dbReference>
<evidence type="ECO:0000256" key="8">
    <source>
        <dbReference type="SAM" id="Phobius"/>
    </source>
</evidence>
<dbReference type="SUPFAM" id="SSF55008">
    <property type="entry name" value="HMA, heavy metal-associated domain"/>
    <property type="match status" value="1"/>
</dbReference>
<dbReference type="EMBL" id="QXJK01000016">
    <property type="protein sequence ID" value="RIX33392.1"/>
    <property type="molecule type" value="Genomic_DNA"/>
</dbReference>
<dbReference type="GO" id="GO:0005886">
    <property type="term" value="C:plasma membrane"/>
    <property type="evidence" value="ECO:0007669"/>
    <property type="project" value="UniProtKB-SubCell"/>
</dbReference>
<comment type="caution">
    <text evidence="10">The sequence shown here is derived from an EMBL/GenBank/DDBJ whole genome shotgun (WGS) entry which is preliminary data.</text>
</comment>
<dbReference type="GO" id="GO:0055070">
    <property type="term" value="P:copper ion homeostasis"/>
    <property type="evidence" value="ECO:0007669"/>
    <property type="project" value="TreeGrafter"/>
</dbReference>
<feature type="region of interest" description="Disordered" evidence="7">
    <location>
        <begin position="894"/>
        <end position="952"/>
    </location>
</feature>
<feature type="transmembrane region" description="Helical" evidence="8">
    <location>
        <begin position="252"/>
        <end position="275"/>
    </location>
</feature>
<dbReference type="Gene3D" id="3.40.50.1000">
    <property type="entry name" value="HAD superfamily/HAD-like"/>
    <property type="match status" value="1"/>
</dbReference>
<dbReference type="GO" id="GO:0016887">
    <property type="term" value="F:ATP hydrolysis activity"/>
    <property type="evidence" value="ECO:0007669"/>
    <property type="project" value="InterPro"/>
</dbReference>
<evidence type="ECO:0000256" key="6">
    <source>
        <dbReference type="ARBA" id="ARBA00023136"/>
    </source>
</evidence>
<dbReference type="Gene3D" id="3.40.1110.10">
    <property type="entry name" value="Calcium-transporting ATPase, cytoplasmic domain N"/>
    <property type="match status" value="1"/>
</dbReference>
<feature type="domain" description="P-type ATPase A" evidence="9">
    <location>
        <begin position="334"/>
        <end position="433"/>
    </location>
</feature>
<dbReference type="NCBIfam" id="TIGR01494">
    <property type="entry name" value="ATPase_P-type"/>
    <property type="match status" value="2"/>
</dbReference>
<dbReference type="Pfam" id="PF00702">
    <property type="entry name" value="Hydrolase"/>
    <property type="match status" value="1"/>
</dbReference>
<dbReference type="Gene3D" id="2.70.150.10">
    <property type="entry name" value="Calcium-transporting ATPase, cytoplasmic transduction domain A"/>
    <property type="match status" value="1"/>
</dbReference>
<dbReference type="SUPFAM" id="SSF81665">
    <property type="entry name" value="Calcium ATPase, transmembrane domain M"/>
    <property type="match status" value="1"/>
</dbReference>
<dbReference type="Pfam" id="PF00122">
    <property type="entry name" value="E1-E2_ATPase"/>
    <property type="match status" value="1"/>
</dbReference>
<keyword evidence="3" id="KW-0479">Metal-binding</keyword>
<dbReference type="InterPro" id="IPR059000">
    <property type="entry name" value="ATPase_P-type_domA"/>
</dbReference>
<feature type="transmembrane region" description="Helical" evidence="8">
    <location>
        <begin position="186"/>
        <end position="205"/>
    </location>
</feature>
<sequence length="952" mass="103420">MADRDISVEDVDAAILEARTAATQAGFDLDAADGSTDYHQRLVHRQGRRLTSFSYRLEGLESAVDATTVQEELNALPGVEASVVYSTKMAWISAEDHVNPDDIQAALAKHGLDSWLTDSSLRRRSSRLELADTRRRMRRHADAHRRVWAAAERRKRPYGSRLLRNRTNPFDSNEGLHTARDLITRARLIVAVLFGAPVVAIQLVQGWQFDYWQWVCLALATPVVTWCAWPFHRAMIGGIRRGMSALDGASSLAILVAYAFSVLILTLTPAGDVGWKSSQILMAGSWTNPYTQDSIFFDVACGVTILLLFGRLMSRRTVLRSKSMLTALSVQSTKQVTVVRKNRKSEVVKKQIATGEIRTGDDIVVENGMIVPSDGEIISGKSEVDMGPVGGLHRTEVLTVGNAIYAGARNLGKPLKIRVHATGSSTRLAAMHRWVMGAARDENRVAQLTNRTASLLVPWALGIAAADFFAWYAYTGSLDAAMATALSVLVVVAPVALAVSAPLALRLGLWRAATDGVLLRDTTTIHKLASIDSIIFNRVGTLTTGPMRVIGVTAANDENPDLVLRVAGALSLESKHAVSRAIVRADREARDANAGGDSVPHWIETGEVTVTKEGTFEGTVDLPINGDMRHVTARLWRPRDLGELRDSRLAAAALSGGSPIVVSWKGKDRGVINLADSFKDDAPAAIDKLEDMELETFMISRDTYPVARHTANSLGISTVLAGIAPNRKEATVRGLHAQGTRVAMVGDRDIMGALRVADVGILMGSADHIDSSAAAAADVVLLRGDVLAIPETINLVRHVRNTADWNIWLSWAYNVVCIILAVVGLLNPLLATLLMLMSSALIERRSARILKRNYARAIMRNTHSWQGWTERLREMREIRQRQRLHAQAVRAAQEDSLEHVGGTPPAFSNAVASESERTVTGAGDESTGSARKFGTSSSSAVKAPANHCVEKD</sequence>
<dbReference type="InterPro" id="IPR023299">
    <property type="entry name" value="ATPase_P-typ_cyto_dom_N"/>
</dbReference>
<feature type="transmembrane region" description="Helical" evidence="8">
    <location>
        <begin position="480"/>
        <end position="505"/>
    </location>
</feature>
<dbReference type="SUPFAM" id="SSF81660">
    <property type="entry name" value="Metal cation-transporting ATPase, ATP-binding domain N"/>
    <property type="match status" value="1"/>
</dbReference>
<evidence type="ECO:0000256" key="5">
    <source>
        <dbReference type="ARBA" id="ARBA00022989"/>
    </source>
</evidence>
<feature type="transmembrane region" description="Helical" evidence="8">
    <location>
        <begin position="453"/>
        <end position="474"/>
    </location>
</feature>
<proteinExistence type="predicted"/>
<keyword evidence="6 8" id="KW-0472">Membrane</keyword>
<accession>A0A418Q4S0</accession>
<dbReference type="STRING" id="1451189.CFAL_10550"/>
<evidence type="ECO:0000259" key="9">
    <source>
        <dbReference type="Pfam" id="PF00122"/>
    </source>
</evidence>
<protein>
    <submittedName>
        <fullName evidence="10">Cation-transporting P-type ATPase</fullName>
    </submittedName>
</protein>
<evidence type="ECO:0000256" key="1">
    <source>
        <dbReference type="ARBA" id="ARBA00004651"/>
    </source>
</evidence>
<evidence type="ECO:0000313" key="11">
    <source>
        <dbReference type="Proteomes" id="UP000285278"/>
    </source>
</evidence>
<dbReference type="SUPFAM" id="SSF56784">
    <property type="entry name" value="HAD-like"/>
    <property type="match status" value="1"/>
</dbReference>
<evidence type="ECO:0000256" key="3">
    <source>
        <dbReference type="ARBA" id="ARBA00022723"/>
    </source>
</evidence>